<dbReference type="Proteomes" id="UP000434580">
    <property type="component" value="Unassembled WGS sequence"/>
</dbReference>
<evidence type="ECO:0000313" key="2">
    <source>
        <dbReference type="Proteomes" id="UP000434580"/>
    </source>
</evidence>
<accession>A0A5S9Q4C5</accession>
<gene>
    <name evidence="1" type="ORF">DPBNPPHM_01526</name>
</gene>
<reference evidence="1 2" key="1">
    <citation type="submission" date="2019-11" db="EMBL/GenBank/DDBJ databases">
        <authorList>
            <person name="Holert J."/>
        </authorList>
    </citation>
    <scope>NUCLEOTIDE SEQUENCE [LARGE SCALE GENOMIC DNA]</scope>
    <source>
        <strain evidence="1">BC5_2</strain>
    </source>
</reference>
<name>A0A5S9Q4C5_9GAMM</name>
<protein>
    <submittedName>
        <fullName evidence="1">Uncharacterized protein</fullName>
    </submittedName>
</protein>
<sequence>MHIPYLEHDGKKHWGIDTSDIDDLSRRGIDGSTVSALEADHCLAELRIERDRRMGAQDWRYQRYARELRLGVEPTESIETIDTLMQALANITETYHSLDDVVWPE</sequence>
<dbReference type="AlphaFoldDB" id="A0A5S9Q4C5"/>
<organism evidence="1 2">
    <name type="scientific">BD1-7 clade bacterium</name>
    <dbReference type="NCBI Taxonomy" id="2029982"/>
    <lineage>
        <taxon>Bacteria</taxon>
        <taxon>Pseudomonadati</taxon>
        <taxon>Pseudomonadota</taxon>
        <taxon>Gammaproteobacteria</taxon>
        <taxon>Cellvibrionales</taxon>
        <taxon>Spongiibacteraceae</taxon>
        <taxon>BD1-7 clade</taxon>
    </lineage>
</organism>
<dbReference type="OrthoDB" id="8596093at2"/>
<evidence type="ECO:0000313" key="1">
    <source>
        <dbReference type="EMBL" id="CAA0111810.1"/>
    </source>
</evidence>
<proteinExistence type="predicted"/>
<dbReference type="EMBL" id="CACSII010000016">
    <property type="protein sequence ID" value="CAA0111810.1"/>
    <property type="molecule type" value="Genomic_DNA"/>
</dbReference>